<sequence>MGTVHHSPRVRVFAAALMLTLVAGCTSIADRLSQALYPTPSPQATESPRATAMLSTPVGQATQQPTLAPTRTPAPQPSMSPTAVPRPKEGQHLVFARGGSIYRGDYLGGEATEVASLPQLEAWDFRQGLLVMTQGTNVDVADLKLGSFISFEIETETRVEYAEVVWGTLQSRLLHAAVVSDADAPILKRSVELRILDAQDGTELGKAIVRDVTGVNILRFDEELGRITLVPRGGDPSFSEVRYY</sequence>
<evidence type="ECO:0000256" key="1">
    <source>
        <dbReference type="SAM" id="MobiDB-lite"/>
    </source>
</evidence>
<evidence type="ECO:0000313" key="2">
    <source>
        <dbReference type="EMBL" id="GAG08097.1"/>
    </source>
</evidence>
<dbReference type="EMBL" id="BARS01021826">
    <property type="protein sequence ID" value="GAG08097.1"/>
    <property type="molecule type" value="Genomic_DNA"/>
</dbReference>
<comment type="caution">
    <text evidence="2">The sequence shown here is derived from an EMBL/GenBank/DDBJ whole genome shotgun (WGS) entry which is preliminary data.</text>
</comment>
<reference evidence="2" key="1">
    <citation type="journal article" date="2014" name="Front. Microbiol.">
        <title>High frequency of phylogenetically diverse reductive dehalogenase-homologous genes in deep subseafloor sedimentary metagenomes.</title>
        <authorList>
            <person name="Kawai M."/>
            <person name="Futagami T."/>
            <person name="Toyoda A."/>
            <person name="Takaki Y."/>
            <person name="Nishi S."/>
            <person name="Hori S."/>
            <person name="Arai W."/>
            <person name="Tsubouchi T."/>
            <person name="Morono Y."/>
            <person name="Uchiyama I."/>
            <person name="Ito T."/>
            <person name="Fujiyama A."/>
            <person name="Inagaki F."/>
            <person name="Takami H."/>
        </authorList>
    </citation>
    <scope>NUCLEOTIDE SEQUENCE</scope>
    <source>
        <strain evidence="2">Expedition CK06-06</strain>
    </source>
</reference>
<feature type="region of interest" description="Disordered" evidence="1">
    <location>
        <begin position="55"/>
        <end position="88"/>
    </location>
</feature>
<gene>
    <name evidence="2" type="ORF">S01H1_34994</name>
</gene>
<dbReference type="AlphaFoldDB" id="X0V9T0"/>
<name>X0V9T0_9ZZZZ</name>
<feature type="compositionally biased region" description="Polar residues" evidence="1">
    <location>
        <begin position="55"/>
        <end position="69"/>
    </location>
</feature>
<organism evidence="2">
    <name type="scientific">marine sediment metagenome</name>
    <dbReference type="NCBI Taxonomy" id="412755"/>
    <lineage>
        <taxon>unclassified sequences</taxon>
        <taxon>metagenomes</taxon>
        <taxon>ecological metagenomes</taxon>
    </lineage>
</organism>
<feature type="non-terminal residue" evidence="2">
    <location>
        <position position="244"/>
    </location>
</feature>
<accession>X0V9T0</accession>
<protein>
    <submittedName>
        <fullName evidence="2">Uncharacterized protein</fullName>
    </submittedName>
</protein>
<proteinExistence type="predicted"/>